<feature type="region of interest" description="Disordered" evidence="1">
    <location>
        <begin position="56"/>
        <end position="78"/>
    </location>
</feature>
<accession>A0A819FT18</accession>
<feature type="region of interest" description="Disordered" evidence="1">
    <location>
        <begin position="1"/>
        <end position="31"/>
    </location>
</feature>
<organism evidence="2 3">
    <name type="scientific">Rotaria sordida</name>
    <dbReference type="NCBI Taxonomy" id="392033"/>
    <lineage>
        <taxon>Eukaryota</taxon>
        <taxon>Metazoa</taxon>
        <taxon>Spiralia</taxon>
        <taxon>Gnathifera</taxon>
        <taxon>Rotifera</taxon>
        <taxon>Eurotatoria</taxon>
        <taxon>Bdelloidea</taxon>
        <taxon>Philodinida</taxon>
        <taxon>Philodinidae</taxon>
        <taxon>Rotaria</taxon>
    </lineage>
</organism>
<dbReference type="Proteomes" id="UP000663874">
    <property type="component" value="Unassembled WGS sequence"/>
</dbReference>
<dbReference type="EMBL" id="CAJOBE010003270">
    <property type="protein sequence ID" value="CAF3870702.1"/>
    <property type="molecule type" value="Genomic_DNA"/>
</dbReference>
<proteinExistence type="predicted"/>
<evidence type="ECO:0000313" key="3">
    <source>
        <dbReference type="Proteomes" id="UP000663874"/>
    </source>
</evidence>
<evidence type="ECO:0000256" key="1">
    <source>
        <dbReference type="SAM" id="MobiDB-lite"/>
    </source>
</evidence>
<evidence type="ECO:0000313" key="2">
    <source>
        <dbReference type="EMBL" id="CAF3870702.1"/>
    </source>
</evidence>
<reference evidence="2" key="1">
    <citation type="submission" date="2021-02" db="EMBL/GenBank/DDBJ databases">
        <authorList>
            <person name="Nowell W R."/>
        </authorList>
    </citation>
    <scope>NUCLEOTIDE SEQUENCE</scope>
</reference>
<dbReference type="AlphaFoldDB" id="A0A819FT18"/>
<feature type="compositionally biased region" description="Low complexity" evidence="1">
    <location>
        <begin position="1"/>
        <end position="13"/>
    </location>
</feature>
<comment type="caution">
    <text evidence="2">The sequence shown here is derived from an EMBL/GenBank/DDBJ whole genome shotgun (WGS) entry which is preliminary data.</text>
</comment>
<feature type="compositionally biased region" description="Low complexity" evidence="1">
    <location>
        <begin position="56"/>
        <end position="66"/>
    </location>
</feature>
<name>A0A819FT18_9BILA</name>
<feature type="compositionally biased region" description="Polar residues" evidence="1">
    <location>
        <begin position="67"/>
        <end position="78"/>
    </location>
</feature>
<gene>
    <name evidence="2" type="ORF">FNK824_LOCUS18993</name>
</gene>
<protein>
    <submittedName>
        <fullName evidence="2">Uncharacterized protein</fullName>
    </submittedName>
</protein>
<sequence length="152" mass="17058">MKLRSASSSSSSSFKKQWNTRKSKTHQQTSTNIKQLLSKYIDANVRKPPIDAIESSSKLNLSTSKTGNEQCSNSNSISHVTDQQAQQQTKKEILNTIKLNLDITIHSTQCFSLQINSEADMKYNLCYSNGQTTYSKSSTAKKLTITRNNPLY</sequence>